<proteinExistence type="predicted"/>
<dbReference type="EMBL" id="QFOT01000005">
    <property type="protein sequence ID" value="PZP57208.1"/>
    <property type="molecule type" value="Genomic_DNA"/>
</dbReference>
<accession>A0A2W5FQC5</accession>
<keyword evidence="1" id="KW-0812">Transmembrane</keyword>
<evidence type="ECO:0000259" key="2">
    <source>
        <dbReference type="Pfam" id="PF00487"/>
    </source>
</evidence>
<protein>
    <recommendedName>
        <fullName evidence="2">Fatty acid desaturase domain-containing protein</fullName>
    </recommendedName>
</protein>
<feature type="transmembrane region" description="Helical" evidence="1">
    <location>
        <begin position="20"/>
        <end position="39"/>
    </location>
</feature>
<dbReference type="Pfam" id="PF00487">
    <property type="entry name" value="FA_desaturase"/>
    <property type="match status" value="1"/>
</dbReference>
<feature type="transmembrane region" description="Helical" evidence="1">
    <location>
        <begin position="86"/>
        <end position="108"/>
    </location>
</feature>
<keyword evidence="1" id="KW-0472">Membrane</keyword>
<evidence type="ECO:0000313" key="4">
    <source>
        <dbReference type="Proteomes" id="UP000249739"/>
    </source>
</evidence>
<keyword evidence="1" id="KW-1133">Transmembrane helix</keyword>
<name>A0A2W5FQC5_9BACT</name>
<reference evidence="3 4" key="1">
    <citation type="submission" date="2017-08" db="EMBL/GenBank/DDBJ databases">
        <title>Infants hospitalized years apart are colonized by the same room-sourced microbial strains.</title>
        <authorList>
            <person name="Brooks B."/>
            <person name="Olm M.R."/>
            <person name="Firek B.A."/>
            <person name="Baker R."/>
            <person name="Thomas B.C."/>
            <person name="Morowitz M.J."/>
            <person name="Banfield J.F."/>
        </authorList>
    </citation>
    <scope>NUCLEOTIDE SEQUENCE [LARGE SCALE GENOMIC DNA]</scope>
    <source>
        <strain evidence="3">S2_006_000_R2_64</strain>
    </source>
</reference>
<sequence>MSKFDSMPDKSEIPASTNLVLAFAIGAAFVLTLTVMPYWLGGHVWAMLLITLLVVPLNTPLWSLIHEAIHRNFHPHRTVNEFAGRSLSILFGASFGVLRFGHLMHHQYNRDWENEYYSGSKLAAWIKHYFHMLGGLYITEVATSYLVALCPAPLTRKLARRLFSDDRHFEAVMNSLLKADNVKRIRTDCLWITFIYTCVFMIFGAAWIVPVVALLGRAVIISIMDNSYHYGTPQDGSVPAKELETSNFYSRFILNFNYHLTHHNHVALPWSRLAEKHKEEMTPFNEGLGTALAAQFKGPIKTD</sequence>
<comment type="caution">
    <text evidence="3">The sequence shown here is derived from an EMBL/GenBank/DDBJ whole genome shotgun (WGS) entry which is preliminary data.</text>
</comment>
<feature type="transmembrane region" description="Helical" evidence="1">
    <location>
        <begin position="128"/>
        <end position="152"/>
    </location>
</feature>
<dbReference type="CDD" id="cd01060">
    <property type="entry name" value="Membrane-FADS-like"/>
    <property type="match status" value="1"/>
</dbReference>
<dbReference type="Proteomes" id="UP000249739">
    <property type="component" value="Unassembled WGS sequence"/>
</dbReference>
<dbReference type="AlphaFoldDB" id="A0A2W5FQC5"/>
<organism evidence="3 4">
    <name type="scientific">Micavibrio aeruginosavorus</name>
    <dbReference type="NCBI Taxonomy" id="349221"/>
    <lineage>
        <taxon>Bacteria</taxon>
        <taxon>Pseudomonadati</taxon>
        <taxon>Bdellovibrionota</taxon>
        <taxon>Bdellovibrionia</taxon>
        <taxon>Bdellovibrionales</taxon>
        <taxon>Pseudobdellovibrionaceae</taxon>
        <taxon>Micavibrio</taxon>
    </lineage>
</organism>
<feature type="domain" description="Fatty acid desaturase" evidence="2">
    <location>
        <begin position="44"/>
        <end position="280"/>
    </location>
</feature>
<evidence type="ECO:0000313" key="3">
    <source>
        <dbReference type="EMBL" id="PZP57208.1"/>
    </source>
</evidence>
<gene>
    <name evidence="3" type="ORF">DI586_01045</name>
</gene>
<evidence type="ECO:0000256" key="1">
    <source>
        <dbReference type="SAM" id="Phobius"/>
    </source>
</evidence>
<dbReference type="InterPro" id="IPR005804">
    <property type="entry name" value="FA_desaturase_dom"/>
</dbReference>
<feature type="transmembrane region" description="Helical" evidence="1">
    <location>
        <begin position="45"/>
        <end position="65"/>
    </location>
</feature>
<feature type="transmembrane region" description="Helical" evidence="1">
    <location>
        <begin position="190"/>
        <end position="215"/>
    </location>
</feature>
<dbReference type="GO" id="GO:0006629">
    <property type="term" value="P:lipid metabolic process"/>
    <property type="evidence" value="ECO:0007669"/>
    <property type="project" value="InterPro"/>
</dbReference>